<accession>A0ABU1S5Y5</accession>
<dbReference type="RefSeq" id="WP_310006926.1">
    <property type="nucleotide sequence ID" value="NZ_JAVDTX010000005.1"/>
</dbReference>
<proteinExistence type="predicted"/>
<dbReference type="EMBL" id="JAVDTX010000005">
    <property type="protein sequence ID" value="MDR6845539.1"/>
    <property type="molecule type" value="Genomic_DNA"/>
</dbReference>
<evidence type="ECO:0000313" key="2">
    <source>
        <dbReference type="Proteomes" id="UP001261871"/>
    </source>
</evidence>
<reference evidence="1 2" key="1">
    <citation type="submission" date="2023-07" db="EMBL/GenBank/DDBJ databases">
        <title>Sorghum-associated microbial communities from plants grown in Nebraska, USA.</title>
        <authorList>
            <person name="Schachtman D."/>
        </authorList>
    </citation>
    <scope>NUCLEOTIDE SEQUENCE [LARGE SCALE GENOMIC DNA]</scope>
    <source>
        <strain evidence="1 2">BE124</strain>
    </source>
</reference>
<sequence length="123" mass="13898">MRFRIGPFTFGDGGTRLSLWSGGTGFSVPIFNRNATSFGKIKLGIFSFLFNSKSKSRSLKKSDYSKINIIKKTHTQAYEPWSSEADEKLILLFRQGKTVKDLSEIFGRTNGAIRSRINKLLLK</sequence>
<protein>
    <recommendedName>
        <fullName evidence="3">Sigma-70, region 4</fullName>
    </recommendedName>
</protein>
<evidence type="ECO:0000313" key="1">
    <source>
        <dbReference type="EMBL" id="MDR6845539.1"/>
    </source>
</evidence>
<organism evidence="1 2">
    <name type="scientific">Flavobacterium granuli</name>
    <dbReference type="NCBI Taxonomy" id="280093"/>
    <lineage>
        <taxon>Bacteria</taxon>
        <taxon>Pseudomonadati</taxon>
        <taxon>Bacteroidota</taxon>
        <taxon>Flavobacteriia</taxon>
        <taxon>Flavobacteriales</taxon>
        <taxon>Flavobacteriaceae</taxon>
        <taxon>Flavobacterium</taxon>
    </lineage>
</organism>
<keyword evidence="2" id="KW-1185">Reference proteome</keyword>
<name>A0ABU1S5Y5_9FLAO</name>
<dbReference type="Proteomes" id="UP001261871">
    <property type="component" value="Unassembled WGS sequence"/>
</dbReference>
<comment type="caution">
    <text evidence="1">The sequence shown here is derived from an EMBL/GenBank/DDBJ whole genome shotgun (WGS) entry which is preliminary data.</text>
</comment>
<gene>
    <name evidence="1" type="ORF">J2W95_002249</name>
</gene>
<evidence type="ECO:0008006" key="3">
    <source>
        <dbReference type="Google" id="ProtNLM"/>
    </source>
</evidence>